<reference evidence="2 3" key="1">
    <citation type="journal article" date="2014" name="Nat. Genet.">
        <title>Genome sequence of the hot pepper provides insights into the evolution of pungency in Capsicum species.</title>
        <authorList>
            <person name="Kim S."/>
            <person name="Park M."/>
            <person name="Yeom S.I."/>
            <person name="Kim Y.M."/>
            <person name="Lee J.M."/>
            <person name="Lee H.A."/>
            <person name="Seo E."/>
            <person name="Choi J."/>
            <person name="Cheong K."/>
            <person name="Kim K.T."/>
            <person name="Jung K."/>
            <person name="Lee G.W."/>
            <person name="Oh S.K."/>
            <person name="Bae C."/>
            <person name="Kim S.B."/>
            <person name="Lee H.Y."/>
            <person name="Kim S.Y."/>
            <person name="Kim M.S."/>
            <person name="Kang B.C."/>
            <person name="Jo Y.D."/>
            <person name="Yang H.B."/>
            <person name="Jeong H.J."/>
            <person name="Kang W.H."/>
            <person name="Kwon J.K."/>
            <person name="Shin C."/>
            <person name="Lim J.Y."/>
            <person name="Park J.H."/>
            <person name="Huh J.H."/>
            <person name="Kim J.S."/>
            <person name="Kim B.D."/>
            <person name="Cohen O."/>
            <person name="Paran I."/>
            <person name="Suh M.C."/>
            <person name="Lee S.B."/>
            <person name="Kim Y.K."/>
            <person name="Shin Y."/>
            <person name="Noh S.J."/>
            <person name="Park J."/>
            <person name="Seo Y.S."/>
            <person name="Kwon S.Y."/>
            <person name="Kim H.A."/>
            <person name="Park J.M."/>
            <person name="Kim H.J."/>
            <person name="Choi S.B."/>
            <person name="Bosland P.W."/>
            <person name="Reeves G."/>
            <person name="Jo S.H."/>
            <person name="Lee B.W."/>
            <person name="Cho H.T."/>
            <person name="Choi H.S."/>
            <person name="Lee M.S."/>
            <person name="Yu Y."/>
            <person name="Do Choi Y."/>
            <person name="Park B.S."/>
            <person name="van Deynze A."/>
            <person name="Ashrafi H."/>
            <person name="Hill T."/>
            <person name="Kim W.T."/>
            <person name="Pai H.S."/>
            <person name="Ahn H.K."/>
            <person name="Yeam I."/>
            <person name="Giovannoni J.J."/>
            <person name="Rose J.K."/>
            <person name="Sorensen I."/>
            <person name="Lee S.J."/>
            <person name="Kim R.W."/>
            <person name="Choi I.Y."/>
            <person name="Choi B.S."/>
            <person name="Lim J.S."/>
            <person name="Lee Y.H."/>
            <person name="Choi D."/>
        </authorList>
    </citation>
    <scope>NUCLEOTIDE SEQUENCE [LARGE SCALE GENOMIC DNA]</scope>
    <source>
        <strain evidence="3">cv. CM334</strain>
    </source>
</reference>
<protein>
    <submittedName>
        <fullName evidence="2">Uncharacterized protein</fullName>
    </submittedName>
</protein>
<feature type="region of interest" description="Disordered" evidence="1">
    <location>
        <begin position="926"/>
        <end position="983"/>
    </location>
</feature>
<accession>A0A2G2YFT8</accession>
<dbReference type="Proteomes" id="UP000222542">
    <property type="component" value="Unassembled WGS sequence"/>
</dbReference>
<organism evidence="2 3">
    <name type="scientific">Capsicum annuum</name>
    <name type="common">Capsicum pepper</name>
    <dbReference type="NCBI Taxonomy" id="4072"/>
    <lineage>
        <taxon>Eukaryota</taxon>
        <taxon>Viridiplantae</taxon>
        <taxon>Streptophyta</taxon>
        <taxon>Embryophyta</taxon>
        <taxon>Tracheophyta</taxon>
        <taxon>Spermatophyta</taxon>
        <taxon>Magnoliopsida</taxon>
        <taxon>eudicotyledons</taxon>
        <taxon>Gunneridae</taxon>
        <taxon>Pentapetalae</taxon>
        <taxon>asterids</taxon>
        <taxon>lamiids</taxon>
        <taxon>Solanales</taxon>
        <taxon>Solanaceae</taxon>
        <taxon>Solanoideae</taxon>
        <taxon>Capsiceae</taxon>
        <taxon>Capsicum</taxon>
    </lineage>
</organism>
<reference evidence="2 3" key="2">
    <citation type="journal article" date="2017" name="Genome Biol.">
        <title>New reference genome sequences of hot pepper reveal the massive evolution of plant disease-resistance genes by retroduplication.</title>
        <authorList>
            <person name="Kim S."/>
            <person name="Park J."/>
            <person name="Yeom S.I."/>
            <person name="Kim Y.M."/>
            <person name="Seo E."/>
            <person name="Kim K.T."/>
            <person name="Kim M.S."/>
            <person name="Lee J.M."/>
            <person name="Cheong K."/>
            <person name="Shin H.S."/>
            <person name="Kim S.B."/>
            <person name="Han K."/>
            <person name="Lee J."/>
            <person name="Park M."/>
            <person name="Lee H.A."/>
            <person name="Lee H.Y."/>
            <person name="Lee Y."/>
            <person name="Oh S."/>
            <person name="Lee J.H."/>
            <person name="Choi E."/>
            <person name="Choi E."/>
            <person name="Lee S.E."/>
            <person name="Jeon J."/>
            <person name="Kim H."/>
            <person name="Choi G."/>
            <person name="Song H."/>
            <person name="Lee J."/>
            <person name="Lee S.C."/>
            <person name="Kwon J.K."/>
            <person name="Lee H.Y."/>
            <person name="Koo N."/>
            <person name="Hong Y."/>
            <person name="Kim R.W."/>
            <person name="Kang W.H."/>
            <person name="Huh J.H."/>
            <person name="Kang B.C."/>
            <person name="Yang T.J."/>
            <person name="Lee Y.H."/>
            <person name="Bennetzen J.L."/>
            <person name="Choi D."/>
        </authorList>
    </citation>
    <scope>NUCLEOTIDE SEQUENCE [LARGE SCALE GENOMIC DNA]</scope>
    <source>
        <strain evidence="3">cv. CM334</strain>
    </source>
</reference>
<feature type="region of interest" description="Disordered" evidence="1">
    <location>
        <begin position="546"/>
        <end position="570"/>
    </location>
</feature>
<feature type="compositionally biased region" description="Basic and acidic residues" evidence="1">
    <location>
        <begin position="102"/>
        <end position="113"/>
    </location>
</feature>
<evidence type="ECO:0000256" key="1">
    <source>
        <dbReference type="SAM" id="MobiDB-lite"/>
    </source>
</evidence>
<dbReference type="Gramene" id="PHT68618">
    <property type="protein sequence ID" value="PHT68618"/>
    <property type="gene ID" value="T459_28105"/>
</dbReference>
<keyword evidence="3" id="KW-1185">Reference proteome</keyword>
<dbReference type="EMBL" id="AYRZ02000011">
    <property type="protein sequence ID" value="PHT68618.1"/>
    <property type="molecule type" value="Genomic_DNA"/>
</dbReference>
<dbReference type="AlphaFoldDB" id="A0A2G2YFT8"/>
<evidence type="ECO:0000313" key="3">
    <source>
        <dbReference type="Proteomes" id="UP000222542"/>
    </source>
</evidence>
<feature type="compositionally biased region" description="Acidic residues" evidence="1">
    <location>
        <begin position="546"/>
        <end position="556"/>
    </location>
</feature>
<feature type="compositionally biased region" description="Basic and acidic residues" evidence="1">
    <location>
        <begin position="863"/>
        <end position="872"/>
    </location>
</feature>
<feature type="compositionally biased region" description="Polar residues" evidence="1">
    <location>
        <begin position="876"/>
        <end position="889"/>
    </location>
</feature>
<dbReference type="STRING" id="4072.A0A2G2YFT8"/>
<feature type="region of interest" description="Disordered" evidence="1">
    <location>
        <begin position="1043"/>
        <end position="1068"/>
    </location>
</feature>
<sequence length="1068" mass="113733">MACFEVELHNNAIKSDASQASGDVSSCGAATRNEVLSEDQRTVKIQSAASQMSSVHSVGRMPEDTVGNEVQPQFDAIRTDASQSHVALASSGSKAPVTDCLAEKSDGNSKGECVEQTETNSKDGSSMEVPIGALEVTSSGNLNKGGDAERKASSRLNGVLLTSSELIPCPNIKEEVYLGSDGSGKVGFNLGSTQTLSESVSIKTDVEQLQTEDLSLDDSFVSKAESASIEHLADGTLRKEQEKVDTTEEETVVSPAVGTDNQNMKGITFSASPSTGAEALVDESPLCGSYKPAKDKLEVAPEETHADMAEVCGLDRSSVNASLKTTKDLSSAEKEKYRIPETFEKQVNVADSLTEKCGSDLAAQGPDMKDSDISEVALSPKSQSSFLVGTSQSEPEGQAIAEANLDPGISCRDYSLSSLDNESDKEFEKQNQIYSSTTEICETDMIPVNFVETFPSTESGAQKESLSPRLASNAEAIEALTEKLSSRHDTNYVAELQGNLSSVVKDDLSNSEATVSQLCPAAGSSGNHPELKQVVVKDMRTEICEESASDGVDDIEPQQTEKADSQCRGDLSVETHDSKISEGNVDVLNSELNKPLSSTIAGTSQKVADLELVAEENTRRISDGLVDSGQVAEKSEHMAIRDLTVEGRESKGTDTSGDISTLKNGVESQSSVVENIEKMYNKSVASGKVITTEPLIERSDHLHVLDRAIEVQGNKGFDATKCVSISNSELNEAQPGGTSQIGTDMQFIAEEDPKIMNKENTLPDATAVEPQPAMSENLSIQDPENQLPKNQQSDATEDFLTSNSELNESQLKAADETDEIAVDSHLVPKQNMEICVDVAIGDDTAKNAAVGKSENFPSIGVSLEEKGKKESDVTDEISNSELSDPKTSQSTIEVKTPLICEKSGMTVKEVASLEVEVVETPFRDMPGGYGRDFTVDGQEKEKSAASKNVANPQNEEPKCSPGARAAGDGAESQSVAESDSKTVLTKEDFSGMGSVDLKFLIVHHQILLVASSNCFSSRLIDFFPASGKEEKFSIWPAGDEDVPTASEYADQELSSATGAGDKTGHGNY</sequence>
<proteinExistence type="predicted"/>
<feature type="region of interest" description="Disordered" evidence="1">
    <location>
        <begin position="861"/>
        <end position="889"/>
    </location>
</feature>
<feature type="region of interest" description="Disordered" evidence="1">
    <location>
        <begin position="102"/>
        <end position="128"/>
    </location>
</feature>
<feature type="compositionally biased region" description="Basic and acidic residues" evidence="1">
    <location>
        <begin position="559"/>
        <end position="570"/>
    </location>
</feature>
<comment type="caution">
    <text evidence="2">The sequence shown here is derived from an EMBL/GenBank/DDBJ whole genome shotgun (WGS) entry which is preliminary data.</text>
</comment>
<gene>
    <name evidence="2" type="ORF">T459_28105</name>
</gene>
<feature type="compositionally biased region" description="Polar residues" evidence="1">
    <location>
        <begin position="945"/>
        <end position="954"/>
    </location>
</feature>
<evidence type="ECO:0000313" key="2">
    <source>
        <dbReference type="EMBL" id="PHT68618.1"/>
    </source>
</evidence>
<name>A0A2G2YFT8_CAPAN</name>
<feature type="compositionally biased region" description="Basic and acidic residues" evidence="1">
    <location>
        <begin position="933"/>
        <end position="944"/>
    </location>
</feature>